<sequence length="507" mass="51246">MELLTTVEMGEADRLAGARGAAGADLMESAGLAVADRVVAMLQGRPVTVVAGTGNNGGDGFVAARLLQSRGHAVRLLLVGDRGKLKGDAAAAAGRWQGPVEAATPERLGNTPGVIVDALFGAGLDRPVEGLPRAMIEAMNASGAPVVAVDLPSGINGTTGTVMGAAVEAVHTVTFFRLKPGHVLLPGRLHCGDLTVADIGIPADVLAEIKPRAFLNRPALWSGVFPVPKPEGHKYGRGHAVVVSGGLSFGGAARLAARGALRAGAGLATLATPREALAVQAAANLAIMVRPVDGAEELRGFLSDTRHNAMVLGPGGGVGAPMRAQVLAALASEAAVVLDADALTSFADSADDLFSAIGKRAGRAVILTPHSGEFDRLFKEIKKNLKVIGKLDQARAAARLSGAVVLFKGADTVVAAPDGRTSIADNAPPYLATAGAGDVLAGMIAGLLAQHMPAFEAASAAVWLHGEAAAAFGPGLISEDLPDALPAVYRRLFAALGAASPGPRKTL</sequence>
<evidence type="ECO:0000256" key="13">
    <source>
        <dbReference type="ARBA" id="ARBA00023268"/>
    </source>
</evidence>
<dbReference type="GO" id="GO:0005524">
    <property type="term" value="F:ATP binding"/>
    <property type="evidence" value="ECO:0007669"/>
    <property type="project" value="UniProtKB-UniRule"/>
</dbReference>
<feature type="binding site" evidence="17">
    <location>
        <position position="370"/>
    </location>
    <ligand>
        <name>(6S)-NADPHX</name>
        <dbReference type="ChEBI" id="CHEBI:64076"/>
    </ligand>
</feature>
<comment type="function">
    <text evidence="17">Catalyzes the dehydration of the S-form of NAD(P)HX at the expense of ADP, which is converted to AMP. Together with NAD(P)HX epimerase, which catalyzes the epimerization of the S- and R-forms, the enzyme allows the repair of both epimers of NAD(P)HX, a damaged form of NAD(P)H that is a result of enzymatic or heat-dependent hydration.</text>
</comment>
<dbReference type="Gene3D" id="3.40.50.10260">
    <property type="entry name" value="YjeF N-terminal domain"/>
    <property type="match status" value="1"/>
</dbReference>
<dbReference type="NCBIfam" id="TIGR00197">
    <property type="entry name" value="yjeF_nterm"/>
    <property type="match status" value="1"/>
</dbReference>
<keyword evidence="13" id="KW-0511">Multifunctional enzyme</keyword>
<dbReference type="Pfam" id="PF03853">
    <property type="entry name" value="YjeF_N"/>
    <property type="match status" value="1"/>
</dbReference>
<keyword evidence="12 17" id="KW-0456">Lyase</keyword>
<evidence type="ECO:0000256" key="12">
    <source>
        <dbReference type="ARBA" id="ARBA00023239"/>
    </source>
</evidence>
<dbReference type="AlphaFoldDB" id="A0A346A3Z1"/>
<comment type="cofactor">
    <cofactor evidence="17">
        <name>Mg(2+)</name>
        <dbReference type="ChEBI" id="CHEBI:18420"/>
    </cofactor>
</comment>
<feature type="binding site" evidence="18">
    <location>
        <begin position="121"/>
        <end position="127"/>
    </location>
    <ligand>
        <name>(6S)-NADPHX</name>
        <dbReference type="ChEBI" id="CHEBI:64076"/>
    </ligand>
</feature>
<dbReference type="EC" id="4.2.1.136" evidence="19"/>
<dbReference type="InterPro" id="IPR000631">
    <property type="entry name" value="CARKD"/>
</dbReference>
<evidence type="ECO:0000256" key="3">
    <source>
        <dbReference type="ARBA" id="ARBA00006001"/>
    </source>
</evidence>
<dbReference type="CDD" id="cd01171">
    <property type="entry name" value="YXKO-related"/>
    <property type="match status" value="1"/>
</dbReference>
<dbReference type="InterPro" id="IPR017953">
    <property type="entry name" value="Carbohydrate_kinase_pred_CS"/>
</dbReference>
<dbReference type="PROSITE" id="PS51385">
    <property type="entry name" value="YJEF_N"/>
    <property type="match status" value="1"/>
</dbReference>
<comment type="subunit">
    <text evidence="17">Homotetramer.</text>
</comment>
<keyword evidence="10 17" id="KW-0520">NAD</keyword>
<dbReference type="Proteomes" id="UP000254889">
    <property type="component" value="Chromosome"/>
</dbReference>
<accession>A0A346A3Z1</accession>
<evidence type="ECO:0000259" key="21">
    <source>
        <dbReference type="PROSITE" id="PS51385"/>
    </source>
</evidence>
<dbReference type="PANTHER" id="PTHR12592:SF0">
    <property type="entry name" value="ATP-DEPENDENT (S)-NAD(P)H-HYDRATE DEHYDRATASE"/>
    <property type="match status" value="1"/>
</dbReference>
<dbReference type="SUPFAM" id="SSF53613">
    <property type="entry name" value="Ribokinase-like"/>
    <property type="match status" value="1"/>
</dbReference>
<dbReference type="SUPFAM" id="SSF64153">
    <property type="entry name" value="YjeF N-terminal domain-like"/>
    <property type="match status" value="1"/>
</dbReference>
<dbReference type="InterPro" id="IPR036652">
    <property type="entry name" value="YjeF_N_dom_sf"/>
</dbReference>
<evidence type="ECO:0000256" key="5">
    <source>
        <dbReference type="ARBA" id="ARBA00022723"/>
    </source>
</evidence>
<keyword evidence="8 17" id="KW-0521">NADP</keyword>
<dbReference type="HAMAP" id="MF_01966">
    <property type="entry name" value="NADHX_epimerase"/>
    <property type="match status" value="1"/>
</dbReference>
<keyword evidence="7 17" id="KW-0067">ATP-binding</keyword>
<evidence type="ECO:0000256" key="19">
    <source>
        <dbReference type="PIRNR" id="PIRNR017184"/>
    </source>
</evidence>
<dbReference type="NCBIfam" id="TIGR00196">
    <property type="entry name" value="yjeF_cterm"/>
    <property type="match status" value="1"/>
</dbReference>
<comment type="similarity">
    <text evidence="3 19">In the N-terminal section; belongs to the NnrE/AIBP family.</text>
</comment>
<proteinExistence type="inferred from homology"/>
<name>A0A346A3Z1_9HYPH</name>
<comment type="function">
    <text evidence="18">Catalyzes the epimerization of the S- and R-forms of NAD(P)HX, a damaged form of NAD(P)H that is a result of enzymatic or heat-dependent hydration. This is a prerequisite for the S-specific NAD(P)H-hydrate dehydratase to allow the repair of both epimers of NAD(P)HX.</text>
</comment>
<dbReference type="HAMAP" id="MF_01965">
    <property type="entry name" value="NADHX_dehydratase"/>
    <property type="match status" value="1"/>
</dbReference>
<feature type="binding site" evidence="17">
    <location>
        <position position="437"/>
    </location>
    <ligand>
        <name>AMP</name>
        <dbReference type="ChEBI" id="CHEBI:456215"/>
    </ligand>
</feature>
<feature type="binding site" evidence="18">
    <location>
        <position position="117"/>
    </location>
    <ligand>
        <name>K(+)</name>
        <dbReference type="ChEBI" id="CHEBI:29103"/>
    </ligand>
</feature>
<dbReference type="GO" id="GO:0052856">
    <property type="term" value="F:NAD(P)HX epimerase activity"/>
    <property type="evidence" value="ECO:0007669"/>
    <property type="project" value="UniProtKB-UniRule"/>
</dbReference>
<dbReference type="GO" id="GO:0110051">
    <property type="term" value="P:metabolite repair"/>
    <property type="evidence" value="ECO:0007669"/>
    <property type="project" value="TreeGrafter"/>
</dbReference>
<dbReference type="EMBL" id="CP031417">
    <property type="protein sequence ID" value="AXK83888.1"/>
    <property type="molecule type" value="Genomic_DNA"/>
</dbReference>
<comment type="catalytic activity">
    <reaction evidence="16 17 19">
        <text>(6S)-NADPHX + ADP = AMP + phosphate + NADPH + H(+)</text>
        <dbReference type="Rhea" id="RHEA:32235"/>
        <dbReference type="ChEBI" id="CHEBI:15378"/>
        <dbReference type="ChEBI" id="CHEBI:43474"/>
        <dbReference type="ChEBI" id="CHEBI:57783"/>
        <dbReference type="ChEBI" id="CHEBI:64076"/>
        <dbReference type="ChEBI" id="CHEBI:456215"/>
        <dbReference type="ChEBI" id="CHEBI:456216"/>
        <dbReference type="EC" id="4.2.1.136"/>
    </reaction>
</comment>
<evidence type="ECO:0000256" key="2">
    <source>
        <dbReference type="ARBA" id="ARBA00000909"/>
    </source>
</evidence>
<dbReference type="PROSITE" id="PS01050">
    <property type="entry name" value="YJEF_C_2"/>
    <property type="match status" value="1"/>
</dbReference>
<feature type="binding site" evidence="18">
    <location>
        <begin position="55"/>
        <end position="59"/>
    </location>
    <ligand>
        <name>(6S)-NADPHX</name>
        <dbReference type="ChEBI" id="CHEBI:64076"/>
    </ligand>
</feature>
<evidence type="ECO:0000256" key="7">
    <source>
        <dbReference type="ARBA" id="ARBA00022840"/>
    </source>
</evidence>
<evidence type="ECO:0000256" key="6">
    <source>
        <dbReference type="ARBA" id="ARBA00022741"/>
    </source>
</evidence>
<keyword evidence="6 17" id="KW-0547">Nucleotide-binding</keyword>
<dbReference type="InterPro" id="IPR029056">
    <property type="entry name" value="Ribokinase-like"/>
</dbReference>
<keyword evidence="11 18" id="KW-0413">Isomerase</keyword>
<evidence type="ECO:0000256" key="11">
    <source>
        <dbReference type="ARBA" id="ARBA00023235"/>
    </source>
</evidence>
<evidence type="ECO:0000259" key="20">
    <source>
        <dbReference type="PROSITE" id="PS51383"/>
    </source>
</evidence>
<evidence type="ECO:0000313" key="23">
    <source>
        <dbReference type="Proteomes" id="UP000254889"/>
    </source>
</evidence>
<evidence type="ECO:0000256" key="17">
    <source>
        <dbReference type="HAMAP-Rule" id="MF_01965"/>
    </source>
</evidence>
<feature type="domain" description="YjeF N-terminal" evidence="21">
    <location>
        <begin position="9"/>
        <end position="207"/>
    </location>
</feature>
<comment type="function">
    <text evidence="14 19">Bifunctional enzyme that catalyzes the epimerization of the S- and R-forms of NAD(P)HX and the dehydration of the S-form of NAD(P)HX at the expense of ADP, which is converted to AMP. This allows the repair of both epimers of NAD(P)HX, a damaged form of NAD(P)H that is a result of enzymatic or heat-dependent hydration.</text>
</comment>
<keyword evidence="23" id="KW-1185">Reference proteome</keyword>
<dbReference type="PIRSF" id="PIRSF017184">
    <property type="entry name" value="Nnr"/>
    <property type="match status" value="1"/>
</dbReference>
<feature type="binding site" evidence="18">
    <location>
        <position position="153"/>
    </location>
    <ligand>
        <name>K(+)</name>
        <dbReference type="ChEBI" id="CHEBI:29103"/>
    </ligand>
</feature>
<comment type="catalytic activity">
    <reaction evidence="1 18 19">
        <text>(6R)-NADHX = (6S)-NADHX</text>
        <dbReference type="Rhea" id="RHEA:32215"/>
        <dbReference type="ChEBI" id="CHEBI:64074"/>
        <dbReference type="ChEBI" id="CHEBI:64075"/>
        <dbReference type="EC" id="5.1.99.6"/>
    </reaction>
</comment>
<reference evidence="22 23" key="1">
    <citation type="submission" date="2018-07" db="EMBL/GenBank/DDBJ databases">
        <authorList>
            <person name="Quirk P.G."/>
            <person name="Krulwich T.A."/>
        </authorList>
    </citation>
    <scope>NUCLEOTIDE SEQUENCE [LARGE SCALE GENOMIC DNA]</scope>
    <source>
        <strain evidence="22 23">CC-BB4</strain>
    </source>
</reference>
<comment type="similarity">
    <text evidence="18">Belongs to the NnrE/AIBP family.</text>
</comment>
<evidence type="ECO:0000256" key="18">
    <source>
        <dbReference type="HAMAP-Rule" id="MF_01966"/>
    </source>
</evidence>
<comment type="catalytic activity">
    <reaction evidence="15 17 19">
        <text>(6S)-NADHX + ADP = AMP + phosphate + NADH + H(+)</text>
        <dbReference type="Rhea" id="RHEA:32223"/>
        <dbReference type="ChEBI" id="CHEBI:15378"/>
        <dbReference type="ChEBI" id="CHEBI:43474"/>
        <dbReference type="ChEBI" id="CHEBI:57945"/>
        <dbReference type="ChEBI" id="CHEBI:64074"/>
        <dbReference type="ChEBI" id="CHEBI:456215"/>
        <dbReference type="ChEBI" id="CHEBI:456216"/>
        <dbReference type="EC" id="4.2.1.136"/>
    </reaction>
</comment>
<comment type="caution">
    <text evidence="18">Lacks conserved residue(s) required for the propagation of feature annotation.</text>
</comment>
<dbReference type="KEGG" id="ptaw:DW352_06460"/>
<dbReference type="Pfam" id="PF01256">
    <property type="entry name" value="Carb_kinase"/>
    <property type="match status" value="1"/>
</dbReference>
<dbReference type="InterPro" id="IPR030677">
    <property type="entry name" value="Nnr"/>
</dbReference>
<evidence type="ECO:0000256" key="10">
    <source>
        <dbReference type="ARBA" id="ARBA00023027"/>
    </source>
</evidence>
<dbReference type="Gene3D" id="3.40.1190.20">
    <property type="match status" value="1"/>
</dbReference>
<feature type="domain" description="YjeF C-terminal" evidence="20">
    <location>
        <begin position="217"/>
        <end position="492"/>
    </location>
</feature>
<comment type="catalytic activity">
    <reaction evidence="2 18 19">
        <text>(6R)-NADPHX = (6S)-NADPHX</text>
        <dbReference type="Rhea" id="RHEA:32227"/>
        <dbReference type="ChEBI" id="CHEBI:64076"/>
        <dbReference type="ChEBI" id="CHEBI:64077"/>
        <dbReference type="EC" id="5.1.99.6"/>
    </reaction>
</comment>
<evidence type="ECO:0000256" key="8">
    <source>
        <dbReference type="ARBA" id="ARBA00022857"/>
    </source>
</evidence>
<dbReference type="PANTHER" id="PTHR12592">
    <property type="entry name" value="ATP-DEPENDENT (S)-NAD(P)H-HYDRATE DEHYDRATASE FAMILY MEMBER"/>
    <property type="match status" value="1"/>
</dbReference>
<keyword evidence="9 18" id="KW-0630">Potassium</keyword>
<gene>
    <name evidence="18" type="primary">nnrE</name>
    <name evidence="17" type="synonym">nnrD</name>
    <name evidence="22" type="ORF">DW352_06460</name>
</gene>
<feature type="binding site" evidence="17">
    <location>
        <position position="438"/>
    </location>
    <ligand>
        <name>(6S)-NADPHX</name>
        <dbReference type="ChEBI" id="CHEBI:64076"/>
    </ligand>
</feature>
<feature type="binding site" evidence="18">
    <location>
        <position position="56"/>
    </location>
    <ligand>
        <name>K(+)</name>
        <dbReference type="ChEBI" id="CHEBI:29103"/>
    </ligand>
</feature>
<evidence type="ECO:0000256" key="16">
    <source>
        <dbReference type="ARBA" id="ARBA00049209"/>
    </source>
</evidence>
<feature type="binding site" evidence="17">
    <location>
        <position position="252"/>
    </location>
    <ligand>
        <name>(6S)-NADPHX</name>
        <dbReference type="ChEBI" id="CHEBI:64076"/>
    </ligand>
</feature>
<dbReference type="GO" id="GO:0046872">
    <property type="term" value="F:metal ion binding"/>
    <property type="evidence" value="ECO:0007669"/>
    <property type="project" value="UniProtKB-UniRule"/>
</dbReference>
<dbReference type="GO" id="GO:0052855">
    <property type="term" value="F:ADP-dependent NAD(P)H-hydrate dehydratase activity"/>
    <property type="evidence" value="ECO:0007669"/>
    <property type="project" value="UniProtKB-UniRule"/>
</dbReference>
<evidence type="ECO:0000313" key="22">
    <source>
        <dbReference type="EMBL" id="AXK83888.1"/>
    </source>
</evidence>
<protein>
    <recommendedName>
        <fullName evidence="19">Bifunctional NAD(P)H-hydrate repair enzyme</fullName>
    </recommendedName>
    <alternativeName>
        <fullName evidence="19">Nicotinamide nucleotide repair protein</fullName>
    </alternativeName>
    <domain>
        <recommendedName>
            <fullName evidence="19">ADP-dependent (S)-NAD(P)H-hydrate dehydratase</fullName>
            <ecNumber evidence="19">4.2.1.136</ecNumber>
        </recommendedName>
        <alternativeName>
            <fullName evidence="19">ADP-dependent NAD(P)HX dehydratase</fullName>
        </alternativeName>
    </domain>
    <domain>
        <recommendedName>
            <fullName evidence="19">NAD(P)H-hydrate epimerase</fullName>
            <ecNumber evidence="19">5.1.99.6</ecNumber>
        </recommendedName>
    </domain>
</protein>
<dbReference type="InterPro" id="IPR004443">
    <property type="entry name" value="YjeF_N_dom"/>
</dbReference>
<evidence type="ECO:0000256" key="14">
    <source>
        <dbReference type="ARBA" id="ARBA00025153"/>
    </source>
</evidence>
<comment type="similarity">
    <text evidence="17">Belongs to the NnrD/CARKD family.</text>
</comment>
<evidence type="ECO:0000256" key="9">
    <source>
        <dbReference type="ARBA" id="ARBA00022958"/>
    </source>
</evidence>
<dbReference type="EC" id="5.1.99.6" evidence="19"/>
<feature type="binding site" evidence="17">
    <location>
        <begin position="408"/>
        <end position="412"/>
    </location>
    <ligand>
        <name>AMP</name>
        <dbReference type="ChEBI" id="CHEBI:456215"/>
    </ligand>
</feature>
<comment type="similarity">
    <text evidence="4 19">In the C-terminal section; belongs to the NnrD/CARKD family.</text>
</comment>
<keyword evidence="5 18" id="KW-0479">Metal-binding</keyword>
<feature type="binding site" evidence="18">
    <location>
        <position position="150"/>
    </location>
    <ligand>
        <name>(6S)-NADPHX</name>
        <dbReference type="ChEBI" id="CHEBI:64076"/>
    </ligand>
</feature>
<evidence type="ECO:0000256" key="4">
    <source>
        <dbReference type="ARBA" id="ARBA00009524"/>
    </source>
</evidence>
<dbReference type="GO" id="GO:0046496">
    <property type="term" value="P:nicotinamide nucleotide metabolic process"/>
    <property type="evidence" value="ECO:0007669"/>
    <property type="project" value="UniProtKB-UniRule"/>
</dbReference>
<dbReference type="RefSeq" id="WP_115694267.1">
    <property type="nucleotide sequence ID" value="NZ_CP031417.1"/>
</dbReference>
<evidence type="ECO:0000256" key="1">
    <source>
        <dbReference type="ARBA" id="ARBA00000013"/>
    </source>
</evidence>
<evidence type="ECO:0000256" key="15">
    <source>
        <dbReference type="ARBA" id="ARBA00048238"/>
    </source>
</evidence>
<comment type="cofactor">
    <cofactor evidence="18 19">
        <name>K(+)</name>
        <dbReference type="ChEBI" id="CHEBI:29103"/>
    </cofactor>
    <text evidence="18 19">Binds 1 potassium ion per subunit.</text>
</comment>
<feature type="binding site" evidence="17">
    <location>
        <position position="315"/>
    </location>
    <ligand>
        <name>(6S)-NADPHX</name>
        <dbReference type="ChEBI" id="CHEBI:64076"/>
    </ligand>
</feature>
<organism evidence="22 23">
    <name type="scientific">Pseudolabrys taiwanensis</name>
    <dbReference type="NCBI Taxonomy" id="331696"/>
    <lineage>
        <taxon>Bacteria</taxon>
        <taxon>Pseudomonadati</taxon>
        <taxon>Pseudomonadota</taxon>
        <taxon>Alphaproteobacteria</taxon>
        <taxon>Hyphomicrobiales</taxon>
        <taxon>Xanthobacteraceae</taxon>
        <taxon>Pseudolabrys</taxon>
    </lineage>
</organism>
<dbReference type="OrthoDB" id="9806925at2"/>
<dbReference type="PROSITE" id="PS51383">
    <property type="entry name" value="YJEF_C_3"/>
    <property type="match status" value="1"/>
</dbReference>